<dbReference type="CDD" id="cd03801">
    <property type="entry name" value="GT4_PimA-like"/>
    <property type="match status" value="1"/>
</dbReference>
<dbReference type="SUPFAM" id="SSF53756">
    <property type="entry name" value="UDP-Glycosyltransferase/glycogen phosphorylase"/>
    <property type="match status" value="1"/>
</dbReference>
<dbReference type="EMBL" id="FMZW01000002">
    <property type="protein sequence ID" value="SDC38139.1"/>
    <property type="molecule type" value="Genomic_DNA"/>
</dbReference>
<dbReference type="PANTHER" id="PTHR45947:SF3">
    <property type="entry name" value="SULFOQUINOVOSYL TRANSFERASE SQD2"/>
    <property type="match status" value="1"/>
</dbReference>
<keyword evidence="3" id="KW-0808">Transferase</keyword>
<dbReference type="InterPro" id="IPR028098">
    <property type="entry name" value="Glyco_trans_4-like_N"/>
</dbReference>
<feature type="domain" description="Glycosyltransferase subfamily 4-like N-terminal" evidence="2">
    <location>
        <begin position="23"/>
        <end position="181"/>
    </location>
</feature>
<gene>
    <name evidence="3" type="ORF">SAMN05216337_1002325</name>
</gene>
<protein>
    <submittedName>
        <fullName evidence="3">Glycosyltransferase involved in cell wall bisynthesis</fullName>
    </submittedName>
</protein>
<reference evidence="3 4" key="1">
    <citation type="submission" date="2016-10" db="EMBL/GenBank/DDBJ databases">
        <authorList>
            <person name="de Groot N.N."/>
        </authorList>
    </citation>
    <scope>NUCLEOTIDE SEQUENCE [LARGE SCALE GENOMIC DNA]</scope>
    <source>
        <strain evidence="3 4">R5</strain>
    </source>
</reference>
<dbReference type="Proteomes" id="UP000199245">
    <property type="component" value="Unassembled WGS sequence"/>
</dbReference>
<dbReference type="Pfam" id="PF13439">
    <property type="entry name" value="Glyco_transf_4"/>
    <property type="match status" value="1"/>
</dbReference>
<organism evidence="3 4">
    <name type="scientific">Bradyrhizobium brasilense</name>
    <dbReference type="NCBI Taxonomy" id="1419277"/>
    <lineage>
        <taxon>Bacteria</taxon>
        <taxon>Pseudomonadati</taxon>
        <taxon>Pseudomonadota</taxon>
        <taxon>Alphaproteobacteria</taxon>
        <taxon>Hyphomicrobiales</taxon>
        <taxon>Nitrobacteraceae</taxon>
        <taxon>Bradyrhizobium</taxon>
    </lineage>
</organism>
<dbReference type="RefSeq" id="WP_229157727.1">
    <property type="nucleotide sequence ID" value="NZ_FMZW01000002.1"/>
</dbReference>
<feature type="domain" description="Glycosyl transferase family 1" evidence="1">
    <location>
        <begin position="200"/>
        <end position="350"/>
    </location>
</feature>
<name>A0A1G6L4A6_9BRAD</name>
<dbReference type="InterPro" id="IPR050194">
    <property type="entry name" value="Glycosyltransferase_grp1"/>
</dbReference>
<dbReference type="PANTHER" id="PTHR45947">
    <property type="entry name" value="SULFOQUINOVOSYL TRANSFERASE SQD2"/>
    <property type="match status" value="1"/>
</dbReference>
<evidence type="ECO:0000259" key="1">
    <source>
        <dbReference type="Pfam" id="PF00534"/>
    </source>
</evidence>
<sequence length="393" mass="43420">MSADHLVLRVIMLGLRGFPNVQGGVEVHAEHLCPHLKELGCDVEVIVRSSYMPPDRGDEWHGVRYQRVWCPKTSGLETIVHSFLGVLVAAWQRPDVLHIQAIGPALMAPLARLLGLHVVVTHHGPDYEREKWGRLARMALRAGEAWGMRFSDGRIVISQTIRKLVREKYGLNSDLIPNGVTLPDVPKSTSVLDKLGLTPGRYVLMVGRLVPEKRHTDLIQAFADARLTGWKLVFVGASEHPDAYTEMLAARAEATAGVIMAGFQCGLALRELYAHAGIFVLPSSHEGLPIALLEALSFGLPVVASDIPAHLEIGLNDAHYFHVGDVSALADRLASFAHSPWPLELREKTRNWLAEREDWRSIAERTLGCYRRAIEPRRGGPHARSRTAPPSTA</sequence>
<dbReference type="Gene3D" id="3.40.50.2000">
    <property type="entry name" value="Glycogen Phosphorylase B"/>
    <property type="match status" value="2"/>
</dbReference>
<dbReference type="Pfam" id="PF00534">
    <property type="entry name" value="Glycos_transf_1"/>
    <property type="match status" value="1"/>
</dbReference>
<dbReference type="GO" id="GO:0016758">
    <property type="term" value="F:hexosyltransferase activity"/>
    <property type="evidence" value="ECO:0007669"/>
    <property type="project" value="TreeGrafter"/>
</dbReference>
<dbReference type="AlphaFoldDB" id="A0A1G6L4A6"/>
<evidence type="ECO:0000313" key="3">
    <source>
        <dbReference type="EMBL" id="SDC38139.1"/>
    </source>
</evidence>
<evidence type="ECO:0000313" key="4">
    <source>
        <dbReference type="Proteomes" id="UP000199245"/>
    </source>
</evidence>
<evidence type="ECO:0000259" key="2">
    <source>
        <dbReference type="Pfam" id="PF13439"/>
    </source>
</evidence>
<dbReference type="InterPro" id="IPR001296">
    <property type="entry name" value="Glyco_trans_1"/>
</dbReference>
<proteinExistence type="predicted"/>
<accession>A0A1G6L4A6</accession>